<dbReference type="SUPFAM" id="SSF53448">
    <property type="entry name" value="Nucleotide-diphospho-sugar transferases"/>
    <property type="match status" value="1"/>
</dbReference>
<name>A0A4T0WV44_9ASCO</name>
<gene>
    <name evidence="1" type="ORF">CANINC_004876</name>
</gene>
<keyword evidence="2" id="KW-1185">Reference proteome</keyword>
<dbReference type="OrthoDB" id="2014201at2759"/>
<evidence type="ECO:0008006" key="3">
    <source>
        <dbReference type="Google" id="ProtNLM"/>
    </source>
</evidence>
<dbReference type="InterPro" id="IPR050587">
    <property type="entry name" value="GNT1/Glycosyltrans_8"/>
</dbReference>
<dbReference type="STRING" id="52247.A0A4T0WV44"/>
<reference evidence="1 2" key="1">
    <citation type="journal article" date="2019" name="Front. Genet.">
        <title>Whole-Genome Sequencing of the Opportunistic Yeast Pathogen Candida inconspicua Uncovers Its Hybrid Origin.</title>
        <authorList>
            <person name="Mixao V."/>
            <person name="Hansen A.P."/>
            <person name="Saus E."/>
            <person name="Boekhout T."/>
            <person name="Lass-Florl C."/>
            <person name="Gabaldon T."/>
        </authorList>
    </citation>
    <scope>NUCLEOTIDE SEQUENCE [LARGE SCALE GENOMIC DNA]</scope>
    <source>
        <strain evidence="1 2">CBS 180</strain>
    </source>
</reference>
<dbReference type="InterPro" id="IPR002495">
    <property type="entry name" value="Glyco_trans_8"/>
</dbReference>
<evidence type="ECO:0000313" key="1">
    <source>
        <dbReference type="EMBL" id="TID13614.1"/>
    </source>
</evidence>
<organism evidence="1 2">
    <name type="scientific">Pichia inconspicua</name>
    <dbReference type="NCBI Taxonomy" id="52247"/>
    <lineage>
        <taxon>Eukaryota</taxon>
        <taxon>Fungi</taxon>
        <taxon>Dikarya</taxon>
        <taxon>Ascomycota</taxon>
        <taxon>Saccharomycotina</taxon>
        <taxon>Pichiomycetes</taxon>
        <taxon>Pichiales</taxon>
        <taxon>Pichiaceae</taxon>
        <taxon>Pichia</taxon>
    </lineage>
</organism>
<dbReference type="Pfam" id="PF01501">
    <property type="entry name" value="Glyco_transf_8"/>
    <property type="match status" value="1"/>
</dbReference>
<dbReference type="Proteomes" id="UP000307173">
    <property type="component" value="Unassembled WGS sequence"/>
</dbReference>
<evidence type="ECO:0000313" key="2">
    <source>
        <dbReference type="Proteomes" id="UP000307173"/>
    </source>
</evidence>
<dbReference type="CDD" id="cd02537">
    <property type="entry name" value="GT8_Glycogenin"/>
    <property type="match status" value="1"/>
</dbReference>
<comment type="caution">
    <text evidence="1">The sequence shown here is derived from an EMBL/GenBank/DDBJ whole genome shotgun (WGS) entry which is preliminary data.</text>
</comment>
<dbReference type="EMBL" id="SELW01000676">
    <property type="protein sequence ID" value="TID13614.1"/>
    <property type="molecule type" value="Genomic_DNA"/>
</dbReference>
<dbReference type="InterPro" id="IPR029044">
    <property type="entry name" value="Nucleotide-diphossugar_trans"/>
</dbReference>
<accession>A0A4T0WV44</accession>
<sequence length="293" mass="34014">MTIKEIIHHPRVWATLITSDSYLDGVLTLHYSLQKCNSKYPLLALYTSKLSQTSIHELHAVGIQTILIETLNPIESPNLNFDKRFIDTWSKLYCFKLTSFKRIVQLDCDMLILQNMDELMDIPLNGNKFASTHACVCNPLKFSHYPKEWNSNSCVFSDNSIDHNTTHGPSSESGLSKCNSGILIVEPSLDLFDQIFSKLQDPIATSNYLFPDQDLLADVFYQNWLPLSYIYNCLKTFKFQHPHLWDINRIKNIHYILAPKPWNVDRSYNDNSNTFQLWWDLNDERIKSQNSIS</sequence>
<dbReference type="AlphaFoldDB" id="A0A4T0WV44"/>
<proteinExistence type="predicted"/>
<dbReference type="GO" id="GO:0016757">
    <property type="term" value="F:glycosyltransferase activity"/>
    <property type="evidence" value="ECO:0007669"/>
    <property type="project" value="InterPro"/>
</dbReference>
<dbReference type="PANTHER" id="PTHR11183">
    <property type="entry name" value="GLYCOGENIN SUBFAMILY MEMBER"/>
    <property type="match status" value="1"/>
</dbReference>
<protein>
    <recommendedName>
        <fullName evidence="3">Glycosyltransferase family 8 protein</fullName>
    </recommendedName>
</protein>
<dbReference type="Gene3D" id="3.90.550.10">
    <property type="entry name" value="Spore Coat Polysaccharide Biosynthesis Protein SpsA, Chain A"/>
    <property type="match status" value="1"/>
</dbReference>